<comment type="caution">
    <text evidence="1">The sequence shown here is derived from an EMBL/GenBank/DDBJ whole genome shotgun (WGS) entry which is preliminary data.</text>
</comment>
<evidence type="ECO:0000313" key="1">
    <source>
        <dbReference type="EMBL" id="EIA07261.1"/>
    </source>
</evidence>
<evidence type="ECO:0000313" key="2">
    <source>
        <dbReference type="Proteomes" id="UP000005566"/>
    </source>
</evidence>
<proteinExistence type="predicted"/>
<sequence>MIGYSSSYYLFPPSFLSTKASKEKKQKNAATLFRIFNFDLS</sequence>
<reference evidence="1 2" key="1">
    <citation type="journal article" date="2014" name="Acta Crystallogr. D">
        <title>Structure-based characterization and antifreeze properties of a hyperactive ice-binding protein from the Antarctic bacterium Flavobacterium frigoris PS1.</title>
        <authorList>
            <person name="Do H."/>
            <person name="Kim S.J."/>
            <person name="Kim H.J."/>
            <person name="Lee J.H."/>
        </authorList>
    </citation>
    <scope>NUCLEOTIDE SEQUENCE [LARGE SCALE GENOMIC DNA]</scope>
    <source>
        <strain evidence="1 2">PS1</strain>
    </source>
</reference>
<gene>
    <name evidence="1" type="ORF">HJ01_03379</name>
</gene>
<dbReference type="PATRIC" id="fig|1086011.3.peg.3310"/>
<dbReference type="EMBL" id="AHKF01000031">
    <property type="protein sequence ID" value="EIA07261.1"/>
    <property type="molecule type" value="Genomic_DNA"/>
</dbReference>
<protein>
    <submittedName>
        <fullName evidence="1">Uncharacterized protein</fullName>
    </submittedName>
</protein>
<organism evidence="1 2">
    <name type="scientific">Flavobacterium frigoris (strain PS1)</name>
    <dbReference type="NCBI Taxonomy" id="1086011"/>
    <lineage>
        <taxon>Bacteria</taxon>
        <taxon>Pseudomonadati</taxon>
        <taxon>Bacteroidota</taxon>
        <taxon>Flavobacteriia</taxon>
        <taxon>Flavobacteriales</taxon>
        <taxon>Flavobacteriaceae</taxon>
        <taxon>Flavobacterium</taxon>
    </lineage>
</organism>
<name>H7FW32_FLAFP</name>
<keyword evidence="2" id="KW-1185">Reference proteome</keyword>
<accession>H7FW32</accession>
<dbReference type="Proteomes" id="UP000005566">
    <property type="component" value="Unassembled WGS sequence"/>
</dbReference>
<dbReference type="AlphaFoldDB" id="H7FW32"/>